<dbReference type="CDD" id="cd00082">
    <property type="entry name" value="HisKA"/>
    <property type="match status" value="1"/>
</dbReference>
<organism evidence="8 9">
    <name type="scientific">Candidatus Taylorbacteria bacterium RIFCSPHIGHO2_02_FULL_43_32b</name>
    <dbReference type="NCBI Taxonomy" id="1802306"/>
    <lineage>
        <taxon>Bacteria</taxon>
        <taxon>Candidatus Tayloriibacteriota</taxon>
    </lineage>
</organism>
<dbReference type="InterPro" id="IPR004358">
    <property type="entry name" value="Sig_transdc_His_kin-like_C"/>
</dbReference>
<keyword evidence="5" id="KW-0418">Kinase</keyword>
<evidence type="ECO:0000256" key="6">
    <source>
        <dbReference type="SAM" id="Phobius"/>
    </source>
</evidence>
<accession>A0A1G2MJC4</accession>
<dbReference type="InterPro" id="IPR003594">
    <property type="entry name" value="HATPase_dom"/>
</dbReference>
<dbReference type="Proteomes" id="UP000177130">
    <property type="component" value="Unassembled WGS sequence"/>
</dbReference>
<evidence type="ECO:0000256" key="5">
    <source>
        <dbReference type="ARBA" id="ARBA00022777"/>
    </source>
</evidence>
<dbReference type="Pfam" id="PF00512">
    <property type="entry name" value="HisKA"/>
    <property type="match status" value="1"/>
</dbReference>
<dbReference type="Pfam" id="PF02518">
    <property type="entry name" value="HATPase_c"/>
    <property type="match status" value="1"/>
</dbReference>
<dbReference type="SUPFAM" id="SSF55874">
    <property type="entry name" value="ATPase domain of HSP90 chaperone/DNA topoisomerase II/histidine kinase"/>
    <property type="match status" value="1"/>
</dbReference>
<comment type="catalytic activity">
    <reaction evidence="1">
        <text>ATP + protein L-histidine = ADP + protein N-phospho-L-histidine.</text>
        <dbReference type="EC" id="2.7.13.3"/>
    </reaction>
</comment>
<keyword evidence="6" id="KW-0472">Membrane</keyword>
<keyword evidence="4" id="KW-0808">Transferase</keyword>
<dbReference type="InterPro" id="IPR036097">
    <property type="entry name" value="HisK_dim/P_sf"/>
</dbReference>
<dbReference type="STRING" id="1802306.A3C72_01375"/>
<dbReference type="GO" id="GO:0000155">
    <property type="term" value="F:phosphorelay sensor kinase activity"/>
    <property type="evidence" value="ECO:0007669"/>
    <property type="project" value="InterPro"/>
</dbReference>
<dbReference type="Gene3D" id="3.30.565.10">
    <property type="entry name" value="Histidine kinase-like ATPase, C-terminal domain"/>
    <property type="match status" value="1"/>
</dbReference>
<dbReference type="EMBL" id="MHRK01000024">
    <property type="protein sequence ID" value="OHA23834.1"/>
    <property type="molecule type" value="Genomic_DNA"/>
</dbReference>
<comment type="caution">
    <text evidence="8">The sequence shown here is derived from an EMBL/GenBank/DDBJ whole genome shotgun (WGS) entry which is preliminary data.</text>
</comment>
<dbReference type="Gene3D" id="1.10.287.130">
    <property type="match status" value="1"/>
</dbReference>
<dbReference type="AlphaFoldDB" id="A0A1G2MJC4"/>
<name>A0A1G2MJC4_9BACT</name>
<protein>
    <recommendedName>
        <fullName evidence="2">histidine kinase</fullName>
        <ecNumber evidence="2">2.7.13.3</ecNumber>
    </recommendedName>
</protein>
<dbReference type="SUPFAM" id="SSF47384">
    <property type="entry name" value="Homodimeric domain of signal transducing histidine kinase"/>
    <property type="match status" value="1"/>
</dbReference>
<dbReference type="InterPro" id="IPR005467">
    <property type="entry name" value="His_kinase_dom"/>
</dbReference>
<evidence type="ECO:0000313" key="9">
    <source>
        <dbReference type="Proteomes" id="UP000177130"/>
    </source>
</evidence>
<evidence type="ECO:0000256" key="3">
    <source>
        <dbReference type="ARBA" id="ARBA00022553"/>
    </source>
</evidence>
<keyword evidence="3" id="KW-0597">Phosphoprotein</keyword>
<reference evidence="8 9" key="1">
    <citation type="journal article" date="2016" name="Nat. Commun.">
        <title>Thousands of microbial genomes shed light on interconnected biogeochemical processes in an aquifer system.</title>
        <authorList>
            <person name="Anantharaman K."/>
            <person name="Brown C.T."/>
            <person name="Hug L.A."/>
            <person name="Sharon I."/>
            <person name="Castelle C.J."/>
            <person name="Probst A.J."/>
            <person name="Thomas B.C."/>
            <person name="Singh A."/>
            <person name="Wilkins M.J."/>
            <person name="Karaoz U."/>
            <person name="Brodie E.L."/>
            <person name="Williams K.H."/>
            <person name="Hubbard S.S."/>
            <person name="Banfield J.F."/>
        </authorList>
    </citation>
    <scope>NUCLEOTIDE SEQUENCE [LARGE SCALE GENOMIC DNA]</scope>
</reference>
<dbReference type="PANTHER" id="PTHR43547:SF2">
    <property type="entry name" value="HYBRID SIGNAL TRANSDUCTION HISTIDINE KINASE C"/>
    <property type="match status" value="1"/>
</dbReference>
<proteinExistence type="predicted"/>
<keyword evidence="6" id="KW-0812">Transmembrane</keyword>
<dbReference type="SMART" id="SM00388">
    <property type="entry name" value="HisKA"/>
    <property type="match status" value="1"/>
</dbReference>
<dbReference type="InterPro" id="IPR036890">
    <property type="entry name" value="HATPase_C_sf"/>
</dbReference>
<dbReference type="FunFam" id="3.30.565.10:FF:000006">
    <property type="entry name" value="Sensor histidine kinase WalK"/>
    <property type="match status" value="1"/>
</dbReference>
<dbReference type="PRINTS" id="PR00344">
    <property type="entry name" value="BCTRLSENSOR"/>
</dbReference>
<dbReference type="SMART" id="SM00387">
    <property type="entry name" value="HATPase_c"/>
    <property type="match status" value="1"/>
</dbReference>
<dbReference type="PANTHER" id="PTHR43547">
    <property type="entry name" value="TWO-COMPONENT HISTIDINE KINASE"/>
    <property type="match status" value="1"/>
</dbReference>
<gene>
    <name evidence="8" type="ORF">A3C72_01375</name>
</gene>
<sequence>MNKKAIYFRYILISTLFIILVSLNYFHEEIMSFVPFFPNFLLPIFSIIVVIVTAYLLLQKELDVDNLKYQFLTIATHKFRTPLTAIKWITSSLTKEVTHEEKANFLRQIDVSVNRLMEVVDILTGLARFDHRMEYAYETTWIRQMIDVSLDKYVPEYKEKNISFSITADPEIPLVIIDKRKIQFVIDALFENAIRYSPPGGQIEISLRRKDQYVVFSIKDHGIGIGRNEISNLFKRYWRSNESKAAFPDGMGLSLAMVKEIIKRHHGNIWAESKGKGAGTTFFIKFPIAHTKMKRVTLNKVQGL</sequence>
<feature type="transmembrane region" description="Helical" evidence="6">
    <location>
        <begin position="39"/>
        <end position="58"/>
    </location>
</feature>
<dbReference type="InterPro" id="IPR003661">
    <property type="entry name" value="HisK_dim/P_dom"/>
</dbReference>
<feature type="transmembrane region" description="Helical" evidence="6">
    <location>
        <begin position="7"/>
        <end position="27"/>
    </location>
</feature>
<feature type="domain" description="Histidine kinase" evidence="7">
    <location>
        <begin position="74"/>
        <end position="290"/>
    </location>
</feature>
<evidence type="ECO:0000256" key="2">
    <source>
        <dbReference type="ARBA" id="ARBA00012438"/>
    </source>
</evidence>
<evidence type="ECO:0000256" key="1">
    <source>
        <dbReference type="ARBA" id="ARBA00000085"/>
    </source>
</evidence>
<evidence type="ECO:0000259" key="7">
    <source>
        <dbReference type="PROSITE" id="PS50109"/>
    </source>
</evidence>
<keyword evidence="6" id="KW-1133">Transmembrane helix</keyword>
<dbReference type="PROSITE" id="PS50109">
    <property type="entry name" value="HIS_KIN"/>
    <property type="match status" value="1"/>
</dbReference>
<evidence type="ECO:0000313" key="8">
    <source>
        <dbReference type="EMBL" id="OHA23834.1"/>
    </source>
</evidence>
<evidence type="ECO:0000256" key="4">
    <source>
        <dbReference type="ARBA" id="ARBA00022679"/>
    </source>
</evidence>
<dbReference type="EC" id="2.7.13.3" evidence="2"/>